<dbReference type="AlphaFoldDB" id="X1CFP1"/>
<evidence type="ECO:0000313" key="1">
    <source>
        <dbReference type="EMBL" id="GAH06457.1"/>
    </source>
</evidence>
<name>X1CFP1_9ZZZZ</name>
<organism evidence="1">
    <name type="scientific">marine sediment metagenome</name>
    <dbReference type="NCBI Taxonomy" id="412755"/>
    <lineage>
        <taxon>unclassified sequences</taxon>
        <taxon>metagenomes</taxon>
        <taxon>ecological metagenomes</taxon>
    </lineage>
</organism>
<reference evidence="1" key="1">
    <citation type="journal article" date="2014" name="Front. Microbiol.">
        <title>High frequency of phylogenetically diverse reductive dehalogenase-homologous genes in deep subseafloor sedimentary metagenomes.</title>
        <authorList>
            <person name="Kawai M."/>
            <person name="Futagami T."/>
            <person name="Toyoda A."/>
            <person name="Takaki Y."/>
            <person name="Nishi S."/>
            <person name="Hori S."/>
            <person name="Arai W."/>
            <person name="Tsubouchi T."/>
            <person name="Morono Y."/>
            <person name="Uchiyama I."/>
            <person name="Ito T."/>
            <person name="Fujiyama A."/>
            <person name="Inagaki F."/>
            <person name="Takami H."/>
        </authorList>
    </citation>
    <scope>NUCLEOTIDE SEQUENCE</scope>
    <source>
        <strain evidence="1">Expedition CK06-06</strain>
    </source>
</reference>
<comment type="caution">
    <text evidence="1">The sequence shown here is derived from an EMBL/GenBank/DDBJ whole genome shotgun (WGS) entry which is preliminary data.</text>
</comment>
<sequence length="120" mass="13989">MEKLTITQDMIEAGMSKNGALSFKQINLLGVGRYSGWRNRAIGKEIRTEKYTEFLALKDVHLKNKKKHKNSVLLKQALDFIYEHFSNEDGFNCPFKENCDYENGCDECKIKLEYDILMQD</sequence>
<accession>X1CFP1</accession>
<proteinExistence type="predicted"/>
<dbReference type="EMBL" id="BART01034632">
    <property type="protein sequence ID" value="GAH06457.1"/>
    <property type="molecule type" value="Genomic_DNA"/>
</dbReference>
<protein>
    <submittedName>
        <fullName evidence="1">Uncharacterized protein</fullName>
    </submittedName>
</protein>
<gene>
    <name evidence="1" type="ORF">S01H4_59128</name>
</gene>